<dbReference type="Gene3D" id="2.30.30.430">
    <property type="entry name" value="Kinase associated protein B domain"/>
    <property type="match status" value="1"/>
</dbReference>
<reference evidence="3" key="1">
    <citation type="journal article" date="2019" name="Int. J. Syst. Evol. Microbiol.">
        <title>The Global Catalogue of Microorganisms (GCM) 10K type strain sequencing project: providing services to taxonomists for standard genome sequencing and annotation.</title>
        <authorList>
            <consortium name="The Broad Institute Genomics Platform"/>
            <consortium name="The Broad Institute Genome Sequencing Center for Infectious Disease"/>
            <person name="Wu L."/>
            <person name="Ma J."/>
        </authorList>
    </citation>
    <scope>NUCLEOTIDE SEQUENCE [LARGE SCALE GENOMIC DNA]</scope>
    <source>
        <strain evidence="3">JCM 15395</strain>
    </source>
</reference>
<evidence type="ECO:0000256" key="1">
    <source>
        <dbReference type="SAM" id="Coils"/>
    </source>
</evidence>
<dbReference type="SUPFAM" id="SSF141251">
    <property type="entry name" value="Kinase-associated protein B-like"/>
    <property type="match status" value="1"/>
</dbReference>
<accession>A0ABP3QGK9</accession>
<protein>
    <submittedName>
        <fullName evidence="2">Kinase-associated lipoprotein B</fullName>
    </submittedName>
</protein>
<dbReference type="SMART" id="SM01298">
    <property type="entry name" value="KapB"/>
    <property type="match status" value="1"/>
</dbReference>
<proteinExistence type="predicted"/>
<evidence type="ECO:0000313" key="2">
    <source>
        <dbReference type="EMBL" id="GAA0588442.1"/>
    </source>
</evidence>
<feature type="coiled-coil region" evidence="1">
    <location>
        <begin position="87"/>
        <end position="122"/>
    </location>
</feature>
<keyword evidence="3" id="KW-1185">Reference proteome</keyword>
<dbReference type="EMBL" id="BAAADS010000001">
    <property type="protein sequence ID" value="GAA0588442.1"/>
    <property type="molecule type" value="Genomic_DNA"/>
</dbReference>
<keyword evidence="2" id="KW-0449">Lipoprotein</keyword>
<name>A0ABP3QGK9_9BACI</name>
<dbReference type="InterPro" id="IPR038080">
    <property type="entry name" value="KapB_sf"/>
</dbReference>
<comment type="caution">
    <text evidence="2">The sequence shown here is derived from an EMBL/GenBank/DDBJ whole genome shotgun (WGS) entry which is preliminary data.</text>
</comment>
<dbReference type="InterPro" id="IPR014916">
    <property type="entry name" value="KapB"/>
</dbReference>
<dbReference type="RefSeq" id="WP_343809175.1">
    <property type="nucleotide sequence ID" value="NZ_BAAADS010000001.1"/>
</dbReference>
<keyword evidence="2" id="KW-0418">Kinase</keyword>
<dbReference type="Proteomes" id="UP001500866">
    <property type="component" value="Unassembled WGS sequence"/>
</dbReference>
<organism evidence="2 3">
    <name type="scientific">Virgibacillus siamensis</name>
    <dbReference type="NCBI Taxonomy" id="480071"/>
    <lineage>
        <taxon>Bacteria</taxon>
        <taxon>Bacillati</taxon>
        <taxon>Bacillota</taxon>
        <taxon>Bacilli</taxon>
        <taxon>Bacillales</taxon>
        <taxon>Bacillaceae</taxon>
        <taxon>Virgibacillus</taxon>
    </lineage>
</organism>
<keyword evidence="1" id="KW-0175">Coiled coil</keyword>
<gene>
    <name evidence="2" type="ORF">GCM10009001_00350</name>
</gene>
<evidence type="ECO:0000313" key="3">
    <source>
        <dbReference type="Proteomes" id="UP001500866"/>
    </source>
</evidence>
<dbReference type="GO" id="GO:0016301">
    <property type="term" value="F:kinase activity"/>
    <property type="evidence" value="ECO:0007669"/>
    <property type="project" value="UniProtKB-KW"/>
</dbReference>
<sequence length="130" mass="14868">MTISIGDTVQVKYNSGKYIGEVVEDRGDRVLVKTLAVQKHPKQGDLHNLGQVDGVFFHERKALAHYEKMNVVRSAVRSFNEKIPDYSESLLTAIDELKETLANKDTEYNQQALANLKNLEENDYTKSYYK</sequence>
<keyword evidence="2" id="KW-0808">Transferase</keyword>
<dbReference type="Pfam" id="PF08810">
    <property type="entry name" value="KapB"/>
    <property type="match status" value="1"/>
</dbReference>